<dbReference type="EMBL" id="JAPEIS010000014">
    <property type="protein sequence ID" value="KAJ8060051.1"/>
    <property type="molecule type" value="Genomic_DNA"/>
</dbReference>
<comment type="caution">
    <text evidence="1">The sequence shown here is derived from an EMBL/GenBank/DDBJ whole genome shotgun (WGS) entry which is preliminary data.</text>
</comment>
<evidence type="ECO:0000313" key="2">
    <source>
        <dbReference type="Proteomes" id="UP001152300"/>
    </source>
</evidence>
<gene>
    <name evidence="1" type="ORF">OCU04_011661</name>
</gene>
<dbReference type="AlphaFoldDB" id="A0A9X0ABZ2"/>
<dbReference type="Proteomes" id="UP001152300">
    <property type="component" value="Unassembled WGS sequence"/>
</dbReference>
<sequence length="102" mass="11743">MNLLGKYEEEEIDITSDRFDNEPLRHRNTATLNVIFDIPNHIYETKQSAKTSSTLIKKAFAEPINIENDNDNSIPNTPQKKKTAVLVKQEPVLPIRKVRRKA</sequence>
<organism evidence="1 2">
    <name type="scientific">Sclerotinia nivalis</name>
    <dbReference type="NCBI Taxonomy" id="352851"/>
    <lineage>
        <taxon>Eukaryota</taxon>
        <taxon>Fungi</taxon>
        <taxon>Dikarya</taxon>
        <taxon>Ascomycota</taxon>
        <taxon>Pezizomycotina</taxon>
        <taxon>Leotiomycetes</taxon>
        <taxon>Helotiales</taxon>
        <taxon>Sclerotiniaceae</taxon>
        <taxon>Sclerotinia</taxon>
    </lineage>
</organism>
<keyword evidence="2" id="KW-1185">Reference proteome</keyword>
<proteinExistence type="predicted"/>
<evidence type="ECO:0000313" key="1">
    <source>
        <dbReference type="EMBL" id="KAJ8060051.1"/>
    </source>
</evidence>
<accession>A0A9X0ABZ2</accession>
<protein>
    <submittedName>
        <fullName evidence="1">Uncharacterized protein</fullName>
    </submittedName>
</protein>
<name>A0A9X0ABZ2_9HELO</name>
<reference evidence="1" key="1">
    <citation type="submission" date="2022-11" db="EMBL/GenBank/DDBJ databases">
        <title>Genome Resource of Sclerotinia nivalis Strain SnTB1, a Plant Pathogen Isolated from American Ginseng.</title>
        <authorList>
            <person name="Fan S."/>
        </authorList>
    </citation>
    <scope>NUCLEOTIDE SEQUENCE</scope>
    <source>
        <strain evidence="1">SnTB1</strain>
    </source>
</reference>